<dbReference type="AlphaFoldDB" id="A0A0C3QUU2"/>
<reference evidence="1 2" key="1">
    <citation type="submission" date="2014-04" db="EMBL/GenBank/DDBJ databases">
        <authorList>
            <consortium name="DOE Joint Genome Institute"/>
            <person name="Kuo A."/>
            <person name="Girlanda M."/>
            <person name="Perotto S."/>
            <person name="Kohler A."/>
            <person name="Nagy L.G."/>
            <person name="Floudas D."/>
            <person name="Copeland A."/>
            <person name="Barry K.W."/>
            <person name="Cichocki N."/>
            <person name="Veneault-Fourrey C."/>
            <person name="LaButti K."/>
            <person name="Lindquist E.A."/>
            <person name="Lipzen A."/>
            <person name="Lundell T."/>
            <person name="Morin E."/>
            <person name="Murat C."/>
            <person name="Sun H."/>
            <person name="Tunlid A."/>
            <person name="Henrissat B."/>
            <person name="Grigoriev I.V."/>
            <person name="Hibbett D.S."/>
            <person name="Martin F."/>
            <person name="Nordberg H.P."/>
            <person name="Cantor M.N."/>
            <person name="Hua S.X."/>
        </authorList>
    </citation>
    <scope>NUCLEOTIDE SEQUENCE [LARGE SCALE GENOMIC DNA]</scope>
    <source>
        <strain evidence="1 2">MUT 4182</strain>
    </source>
</reference>
<name>A0A0C3QUU2_9AGAM</name>
<dbReference type="InterPro" id="IPR051828">
    <property type="entry name" value="HAD-like_hydrolase_domain"/>
</dbReference>
<dbReference type="InterPro" id="IPR006439">
    <property type="entry name" value="HAD-SF_hydro_IA"/>
</dbReference>
<dbReference type="PANTHER" id="PTHR46191:SF2">
    <property type="entry name" value="HALOACID DEHALOGENASE-LIKE HYDROLASE DOMAIN-CONTAINING PROTEIN 3"/>
    <property type="match status" value="1"/>
</dbReference>
<dbReference type="Pfam" id="PF00702">
    <property type="entry name" value="Hydrolase"/>
    <property type="match status" value="1"/>
</dbReference>
<sequence length="162" mass="17649">MTDHLLRVFRSKEGYELYQDVIETFEALKEAGVHIGLVSNTDGSMRDVLADLGVLPYFDASVVLSEEEKVEKPSPVLWEVACRRAGIERPSSASGEPVSILHVGDELDADYFGALNAGLDAILLRRPGAKVVGRQVSENDVSTVRMAESLTEVVAYALRSQA</sequence>
<dbReference type="EMBL" id="KN822956">
    <property type="protein sequence ID" value="KIO32274.1"/>
    <property type="molecule type" value="Genomic_DNA"/>
</dbReference>
<reference evidence="2" key="2">
    <citation type="submission" date="2015-01" db="EMBL/GenBank/DDBJ databases">
        <title>Evolutionary Origins and Diversification of the Mycorrhizal Mutualists.</title>
        <authorList>
            <consortium name="DOE Joint Genome Institute"/>
            <consortium name="Mycorrhizal Genomics Consortium"/>
            <person name="Kohler A."/>
            <person name="Kuo A."/>
            <person name="Nagy L.G."/>
            <person name="Floudas D."/>
            <person name="Copeland A."/>
            <person name="Barry K.W."/>
            <person name="Cichocki N."/>
            <person name="Veneault-Fourrey C."/>
            <person name="LaButti K."/>
            <person name="Lindquist E.A."/>
            <person name="Lipzen A."/>
            <person name="Lundell T."/>
            <person name="Morin E."/>
            <person name="Murat C."/>
            <person name="Riley R."/>
            <person name="Ohm R."/>
            <person name="Sun H."/>
            <person name="Tunlid A."/>
            <person name="Henrissat B."/>
            <person name="Grigoriev I.V."/>
            <person name="Hibbett D.S."/>
            <person name="Martin F."/>
        </authorList>
    </citation>
    <scope>NUCLEOTIDE SEQUENCE [LARGE SCALE GENOMIC DNA]</scope>
    <source>
        <strain evidence="2">MUT 4182</strain>
    </source>
</reference>
<evidence type="ECO:0000313" key="1">
    <source>
        <dbReference type="EMBL" id="KIO32274.1"/>
    </source>
</evidence>
<dbReference type="HOGENOM" id="CLU_1636650_0_0_1"/>
<evidence type="ECO:0000313" key="2">
    <source>
        <dbReference type="Proteomes" id="UP000054248"/>
    </source>
</evidence>
<dbReference type="Proteomes" id="UP000054248">
    <property type="component" value="Unassembled WGS sequence"/>
</dbReference>
<dbReference type="InterPro" id="IPR023214">
    <property type="entry name" value="HAD_sf"/>
</dbReference>
<organism evidence="1 2">
    <name type="scientific">Tulasnella calospora MUT 4182</name>
    <dbReference type="NCBI Taxonomy" id="1051891"/>
    <lineage>
        <taxon>Eukaryota</taxon>
        <taxon>Fungi</taxon>
        <taxon>Dikarya</taxon>
        <taxon>Basidiomycota</taxon>
        <taxon>Agaricomycotina</taxon>
        <taxon>Agaricomycetes</taxon>
        <taxon>Cantharellales</taxon>
        <taxon>Tulasnellaceae</taxon>
        <taxon>Tulasnella</taxon>
    </lineage>
</organism>
<keyword evidence="2" id="KW-1185">Reference proteome</keyword>
<dbReference type="InterPro" id="IPR036412">
    <property type="entry name" value="HAD-like_sf"/>
</dbReference>
<protein>
    <submittedName>
        <fullName evidence="1">Uncharacterized protein</fullName>
    </submittedName>
</protein>
<dbReference type="NCBIfam" id="TIGR01549">
    <property type="entry name" value="HAD-SF-IA-v1"/>
    <property type="match status" value="1"/>
</dbReference>
<dbReference type="GO" id="GO:0016791">
    <property type="term" value="F:phosphatase activity"/>
    <property type="evidence" value="ECO:0007669"/>
    <property type="project" value="UniProtKB-ARBA"/>
</dbReference>
<dbReference type="STRING" id="1051891.A0A0C3QUU2"/>
<dbReference type="OrthoDB" id="444127at2759"/>
<gene>
    <name evidence="1" type="ORF">M407DRAFT_112220</name>
</gene>
<accession>A0A0C3QUU2</accession>
<dbReference type="SUPFAM" id="SSF56784">
    <property type="entry name" value="HAD-like"/>
    <property type="match status" value="1"/>
</dbReference>
<dbReference type="Gene3D" id="3.40.50.1000">
    <property type="entry name" value="HAD superfamily/HAD-like"/>
    <property type="match status" value="1"/>
</dbReference>
<dbReference type="PANTHER" id="PTHR46191">
    <property type="match status" value="1"/>
</dbReference>
<proteinExistence type="predicted"/>